<evidence type="ECO:0000256" key="16">
    <source>
        <dbReference type="ARBA" id="ARBA00023180"/>
    </source>
</evidence>
<keyword evidence="16" id="KW-0325">Glycoprotein</keyword>
<dbReference type="KEGG" id="pmrn:116945204"/>
<dbReference type="Pfam" id="PF00094">
    <property type="entry name" value="VWD"/>
    <property type="match status" value="1"/>
</dbReference>
<dbReference type="SMART" id="SM00216">
    <property type="entry name" value="VWD"/>
    <property type="match status" value="1"/>
</dbReference>
<dbReference type="SMART" id="SM01169">
    <property type="entry name" value="DUF1943"/>
    <property type="match status" value="1"/>
</dbReference>
<evidence type="ECO:0000256" key="7">
    <source>
        <dbReference type="ARBA" id="ARBA00022525"/>
    </source>
</evidence>
<organism evidence="24 25">
    <name type="scientific">Petromyzon marinus</name>
    <name type="common">Sea lamprey</name>
    <dbReference type="NCBI Taxonomy" id="7757"/>
    <lineage>
        <taxon>Eukaryota</taxon>
        <taxon>Metazoa</taxon>
        <taxon>Chordata</taxon>
        <taxon>Craniata</taxon>
        <taxon>Vertebrata</taxon>
        <taxon>Cyclostomata</taxon>
        <taxon>Hyperoartia</taxon>
        <taxon>Petromyzontiformes</taxon>
        <taxon>Petromyzontidae</taxon>
        <taxon>Petromyzon</taxon>
    </lineage>
</organism>
<protein>
    <submittedName>
        <fullName evidence="25">Apolipoprotein B-100</fullName>
    </submittedName>
</protein>
<dbReference type="InterPro" id="IPR015816">
    <property type="entry name" value="Vitellinogen_b-sht_N"/>
</dbReference>
<dbReference type="InterPro" id="IPR009454">
    <property type="entry name" value="Lipid_transpt_open_b-sht"/>
</dbReference>
<gene>
    <name evidence="25" type="primary">APOB</name>
</gene>
<dbReference type="SUPFAM" id="SSF48431">
    <property type="entry name" value="Lipovitellin-phosvitin complex, superhelical domain"/>
    <property type="match status" value="1"/>
</dbReference>
<dbReference type="Pfam" id="PF01347">
    <property type="entry name" value="Vitellogenin_N"/>
    <property type="match status" value="1"/>
</dbReference>
<dbReference type="SUPFAM" id="SSF53300">
    <property type="entry name" value="vWA-like"/>
    <property type="match status" value="1"/>
</dbReference>
<dbReference type="InterPro" id="IPR011030">
    <property type="entry name" value="Lipovitellin_superhlx_dom"/>
</dbReference>
<evidence type="ECO:0000256" key="13">
    <source>
        <dbReference type="ARBA" id="ARBA00023055"/>
    </source>
</evidence>
<keyword evidence="15" id="KW-1207">Sterol metabolism</keyword>
<feature type="domain" description="VWFD" evidence="23">
    <location>
        <begin position="4845"/>
        <end position="5015"/>
    </location>
</feature>
<dbReference type="GO" id="GO:0008201">
    <property type="term" value="F:heparin binding"/>
    <property type="evidence" value="ECO:0007669"/>
    <property type="project" value="UniProtKB-KW"/>
</dbReference>
<evidence type="ECO:0000256" key="5">
    <source>
        <dbReference type="ARBA" id="ARBA00022490"/>
    </source>
</evidence>
<dbReference type="GO" id="GO:0034361">
    <property type="term" value="C:very-low-density lipoprotein particle"/>
    <property type="evidence" value="ECO:0007669"/>
    <property type="project" value="UniProtKB-KW"/>
</dbReference>
<dbReference type="PANTHER" id="PTHR13769">
    <property type="entry name" value="APOLIPOPROTEIN B"/>
    <property type="match status" value="1"/>
</dbReference>
<dbReference type="PROSITE" id="PS50234">
    <property type="entry name" value="VWFA"/>
    <property type="match status" value="1"/>
</dbReference>
<keyword evidence="12 20" id="KW-0732">Signal</keyword>
<evidence type="ECO:0000256" key="20">
    <source>
        <dbReference type="SAM" id="SignalP"/>
    </source>
</evidence>
<dbReference type="Gene3D" id="2.30.230.10">
    <property type="entry name" value="Lipovitellin, beta-sheet shell regions, chain A"/>
    <property type="match status" value="1"/>
</dbReference>
<evidence type="ECO:0000259" key="22">
    <source>
        <dbReference type="PROSITE" id="PS51211"/>
    </source>
</evidence>
<evidence type="ECO:0000256" key="17">
    <source>
        <dbReference type="ARBA" id="ARBA00023221"/>
    </source>
</evidence>
<keyword evidence="13" id="KW-0445">Lipid transport</keyword>
<feature type="disulfide bond" evidence="19">
    <location>
        <begin position="182"/>
        <end position="208"/>
    </location>
</feature>
<dbReference type="SUPFAM" id="SSF56968">
    <property type="entry name" value="Lipovitellin-phosvitin complex, beta-sheet shell regions"/>
    <property type="match status" value="2"/>
</dbReference>
<dbReference type="GO" id="GO:0005319">
    <property type="term" value="F:lipid transporter activity"/>
    <property type="evidence" value="ECO:0007669"/>
    <property type="project" value="InterPro"/>
</dbReference>
<keyword evidence="8" id="KW-0153">Cholesterol metabolism</keyword>
<proteinExistence type="predicted"/>
<dbReference type="InterPro" id="IPR002035">
    <property type="entry name" value="VWF_A"/>
</dbReference>
<evidence type="ECO:0000256" key="2">
    <source>
        <dbReference type="ARBA" id="ARBA00004502"/>
    </source>
</evidence>
<feature type="chain" id="PRO_5042590953" evidence="20">
    <location>
        <begin position="21"/>
        <end position="5361"/>
    </location>
</feature>
<dbReference type="InterPro" id="IPR036465">
    <property type="entry name" value="vWFA_dom_sf"/>
</dbReference>
<feature type="domain" description="Vitellogenin" evidence="22">
    <location>
        <begin position="43"/>
        <end position="671"/>
    </location>
</feature>
<evidence type="ECO:0000256" key="4">
    <source>
        <dbReference type="ARBA" id="ARBA00022448"/>
    </source>
</evidence>
<evidence type="ECO:0000313" key="24">
    <source>
        <dbReference type="Proteomes" id="UP001318040"/>
    </source>
</evidence>
<evidence type="ECO:0000256" key="12">
    <source>
        <dbReference type="ARBA" id="ARBA00022729"/>
    </source>
</evidence>
<dbReference type="Gene3D" id="2.20.80.10">
    <property type="entry name" value="Lipovitellin-phosvitin complex, chain A, domain 4"/>
    <property type="match status" value="1"/>
</dbReference>
<evidence type="ECO:0000256" key="8">
    <source>
        <dbReference type="ARBA" id="ARBA00022548"/>
    </source>
</evidence>
<dbReference type="InterPro" id="IPR015255">
    <property type="entry name" value="Vitellinogen_open_b-sht"/>
</dbReference>
<accession>A0AAJ7WZ54</accession>
<reference evidence="25" key="1">
    <citation type="submission" date="2025-08" db="UniProtKB">
        <authorList>
            <consortium name="RefSeq"/>
        </authorList>
    </citation>
    <scope>IDENTIFICATION</scope>
    <source>
        <tissue evidence="25">Sperm</tissue>
    </source>
</reference>
<sequence>MARLSPFHVALLLVLATATAQYAEDDSSEEATSTDCPKEAARFRPLRKYTYSYEAEVGSGVEGAAPNRAGFRIQCKVELEVPERCAFVLRVKDCALHEATSTGPNGQPKYSQIRGSELQQSLSRFELGFRTSYGSVAMLFPHSDEPEAVLNVKRGIIAALMPPPTGEGDRDTRDLPSVHGGCPTEVTVTARKGIVPSEVTLTRDLRSCDSPVGKGAIASPLALVSGLTTFATSLFASTQECAYSLDSRRKAVSEVTCTERHMFLPFSSRGKSGAVSTVKQTLKMTEQAKSNIRNFDVNEKNGRGLTYEPQATDAAGEDPQRVLSTLAEMVELGSGADNKRQAELFASLLAGLRALSNGTLFEILPRLLESSSSITLQSLPQCGTAPCYSALLQLLRSKRVPPALSGVVAYALGFHPAPCTMVVRDTLTLAQAAPTRASMLALSMVVHRHFTTHKQVGPELQDVAAFMRSQLGADCSGDEDKTYLALKAAGNMGGALQAADGAVVDTLAACVGNTQLPLPVQIAAIQALRRTQLTEGTRTALLDAYRNSRSPVQRRIAAYLALMSQPEPELLWDVLNTLPREENKQLRSYVVSHVEALRTSKGPTASALRKKLEQVISGMELPASYAYSSLKYSRRMSASRVVRLPGAEHPVTGTVQLDVILEPSGFLPRSVVLETSLDVLGESLDVFEIGVEGQGFEAPLEALFGPKGFFPNSAMSAAFWVDGKLPEQLAAVLRKWTGVNPDQRKQNIDLPKEMLGTMQKLMQEVNLQKLPMEASAFLRVMGTELGYVRHSDIKMLIGFATMAGRGLQALPKQILSALAGGVEADLFVHYVFMDNDVTVPTGAGLPLRLASTGSLVAGAKVKASMRPGEARRASAAPSLSLEVVSSMEVLLPGGVARAGLHSATSLYHESALGVAVQATGGELRVTLTPPQKTNRLLSVGNQLRLLHRQRVETLPSIEENREQWQSCRPLVFGVSLCQSGAYSNASYIEAAPWFPLTGATRFEISTEPADGVTEYSAIAEIYSRAGQENLQFKVQATGTGETKELGSILMLDRDRHRIQWDLDLPSCPGCLRVEVGVDDESDARLNQGGYAASFNVSYQEQREAFLLARIRQTVTDARSLLLQYSAGVPRLDLHGNYVARALLGQDDRIVVNAEMTGSGPFSSASYGSEVVYDLDKVQAQWSAEASSDPKGALEALRDGLARIDVPSPDEYRLQLQRALNAMLEGRVAQTDMTLRHIVVKGLEAMDLWIKKSTNNGNWNLSQLQRLQTQLSRGQEITIPSLSEFINIEMPHRTFVSSAVTVGYQFNKRSWTLQIPVPMGGRVTEPVRLLPRTLRTPALSIAPLGINVAPRQFTMQPVHLPGLGMVDSIPAFKVPERVTLKVPLFGELSIDAKVKSNVYNWTASAHVANIVGDEEDPSEIRVRSGVTAVCPCDMLSYVFNGYTALSHKHWSTFEIRTDNTITSQLLNLTTSYKSTADVSEGLNVKTEFTNRVATGLLTTTANVVASATGDATQSSFAGELAASAELPRGIRAKVASSSSGTVNFRTRNHMLNGELRVDSDFHSLAATWRSDNDGSRYSMVASNDLTVGAGLVSRNRIELQSGLRTDNLAVRTELAFREENVTNVLSVMWDGRLFRMQDTLQGRLLGSSFTHASTFDAGEERASFSGQTDGLFGGVGVTSKLNAAYATGALRLSAENRAECARGRFDHMLTAGVTAEGLEVSVETNLAGAPGRAAYKASLVVDAAGAGGSANAAVTYGRVVLETSAEGSARASGLKVTANTVGRAEGSKVQHNAEGRLDGGGLALVSAYSGQILETDSSSTVNFELNRAGLSFVTKTVASYAENKVDHGCNLKVAPWSVDFTAADEVKVLGASFSNQLAAKAGFLTASVSGSASGDFLGNEVRHTYKLGYADLAGSASFDTVANLNGGKLQNQLSLEFAGLAGKVGATTTCETPALKFSNVARGAALPYSLSLEVITDSQGSLSAYGEHMGSLSNKFFLQAEPLALVLSNEYRGSTQHDVAGGSHASALRHKLGAQVNPTEQSVGWELTAELNDNRYVQKLEAQNDPLSVGAKLSAQSTVNLGFLDVNFQTPALTLPFLNVARPVRSYNVISSLGLDRAVVSSPQDFSVQASVSYDKNQDVHVISIPFVESLPALYAQLRHYIRSVLDNMRYSLTRQEIQRYYQQYQRVLDEMPGKINNAIDQLELKNKVKHVQGQLLLALQNYDPRDLSAQELMENFRHFSKNVASWVKRVLFYPLSALDSDKVKESVQLYIEQAVRRAKEFDREYGFTDTLMKAIEQLMDNVRNMDLSELTSGNRYVQEKVIQALDDLKQWLQRFDVDRVARQIQEAIRSVDVREVLGRMEQVIFVEMQKIMEKIASYLENFMTTYRVREMVQNGKKNLMQFVENYEVSENLNIIRDTLVGLDLEYQFSAKAQRMMRDMKAIDLKGYLEKLSQAVNSISQKLMSMDYPAFIKSLNELLKVALEHVENFDYNQFVVTANLWLQEQTAMVNNKLQEFNIPERVQQLRERVNTVSLNLFSYMQSFSMRDVEAYVSDWVSALFEIPAVRQVANRVLEYVEYIRLRMEETDIQAEMQKFWKGATASISDVARSVAEFDINAAVTDAVEQLNAMAASLDIQEVIQKILRYLEEGVIIPRFKLFGHVFHRTEVSLRALRRMQISTYIYTPPLIVPFTSLYLPPDLVDLKTLSSIEMPTRISLPAFTFLGKFHVEPITIDFQKIKQQIIEFLDKIRNMDMATVHRAIQDSTAQMGELTLNDIPFEKYLVVPEFRFPEIRMPEFNLPQLNLDDVKFIKMPEFQLPRIPHETRLPALGKLNANLKVMSPFYTLTATAGLHNSTEVYGSPALRSFANAQATSMSSLLAFAVSTEARLSAPRLQRLELSANAKLTHDLCGLTHSSDVTVDRSGATAQFNTQASAKSAPYTGEASSAVTFTLNRAVTWEATGSYRHVLDVPAAGTAGSMNVRSTAKLIAQGAKLEADVVTTGEAQGMVYGTSHEGMHKTEARLRVDGAVLLLSGKVDSVEKFGSLKHEATLEVAPFDRVVYAHSGDTALTGLGRGSVQVNAKVQGLRVDVTVRHSAVGTKLTSGKMTSATTFHAEPFQLLLTSNTLGGGKLQLPLRLSAKVEVVNNFTVSLAPNAQHADWTFGGDFNQYRYLHDVSVDNNAERAGARISMSGNANLEFLRKEVSLPSVLLPYTNYRTPEVRDFRIWEHTGLGALLRTPQQTLNVTAQLQYAKNKEWHAVRLPVVPALHYAAERYRHVANAAFERYRDATLQWAREAYDDTRAMGADNLPKRFTVPGFTVPLLNMEVSPYTVELPDTSILVAQSYRTPRVYLPLVGYRVPSFELSLPRVNLPPMKIPGALRRLSLPEISLRALPTALYLPAMGNLTYDFTFRCSAIAVAINSGVYNQSDIVGKLSASSASEHTILNGELSAAATLSRKRGVKLSTALALSHRAAQVSHSGVAVVNKRVGELTSDTTVKVDMPYLRVDFKQAVNASTRLRPHVRVRHVLSYKVTALELEADLSGRLEHNGTAEVAWPSLSLDSNFAGATQFKQSSSANAFSCKLDNMANLYMDQRGVRSALRNEAQSKASHASGLAWDINGKQEADLEMSPLRLYAIAKHMGRNQLRGAGVFSTQGTQSTEARLEFVQWELKGLAKGEASQGSSLTPKAASKQSLSLAVSTEKQQLAWTGEAQLGSVAYAHEAALSNERARARCSVDVSLQGHAAFLKGVVLPVYGRSLWDVLKMDVTTKARDVQVLRAASSVEYTKNPNGYVLALPVMSEGNGYRVSIPEIRLRVPEFVKQIPAAIQAMLRDVFDSEVVGPPMPINIPAFRVPFIEMSLGPYTIDLDNLAALFDFPEEFTVPAFRVPLFDVYVPAYTVRLWDITLPTVFMTQSFRVPFTSIVVSPYIIDLRNIQVPKMLRVPSFAFELPALPKIPMPQLDVTLEYVTMAEDYTVPFFQLIVPAFRVEVPSFTLPKELNIPAFSFLGLDSPRYVLRLDDVFSYVANFELPTFTLPAVSVEVPALRLALPTAVTLPAFGSLVGSAKVQSPVYNVTCSYSSFGGEDPDALLIIDATASSTLRFLEFDVDVKSKISPKEDGREMRTQASLSHPELTVEFLEVLTFSDSDTSEMYEATIDLLSPSLTDASMRLSYGNARARMSMSSPSLGFLGFVAERQSPQVLSAQVYARDTASPESDVQLALLTLSLNTPDILGVESHWKGGMAHDAASLVRRSAPRAARSLYSVVDKYHTEHLGLTLEEFPSRAQESLDASKENLRSAILRAREAVGPIPDRLRSLIQELLGKVGVFAEQMQLNLVTAIRSIQEGVRPLLRQLAKRASDLVARIDAGLKDGFEKASEALEVSAKWLKQTRLQIAGSSKYYTVERLFSSALQVTTEAGEAILQALHVAYRNLHFQLYHLEFREPFAGQLVKGSDLLATLESSMEYAADRAALAYQSLDVKAAYRDAYSKASSLADDTKRAYASAVNYDYAAGASRAMLSLRDTEQLRHIHQMTQEFFVLIGDVVKATLDELTRYFNGIVETARTIQRKYLEGTALDLNLKYWEVEERAVALIRTVLDYFRQMGPKYYQDGLSLVRELANELTEVASAINLDRPEKMGAKAMELLVQAKRVVERFVVATTAKLGEVSASTGERAVRLSAEARERIREAYERFAESYDGLLERASRALDSSLERYAGLARSLVEFLRRLPRAVSGALADYAVARPGRLSLRLPQGVVSWRSFDELPRLRDEAVSGINSTVAIGRQIINERLAQTRALISANLAVLEMTMADAIPKLRQGVNDAKAIVDNALWFAMDPTVYIGLPTLDDFPPFKASAMVFADGDYMVTFDGRVVETPQLPGGRCAFLLAHDFLDQNFTLVKLQGFIALRLPTTVLYMTSAGAVSVDTPSNKVNIPYVDGTSGVRVTREGDLVLVETSAGAGVRIDTVRRTFLFELSGWYHGRTMGLLGTNDHEPTTDMMISNGYQASDTAAFFSSWEMTGASECASVRVVPSSRRQLSSPRCKHLLDKMNTSSPFNPCFKELDPSEFLSLCQKGSDICPTSTAYRMLCEQKGVDLSNPDDCARCNKKRLQDLWMVNGAPSADVLFVIDQSNRLQQAKVKGLLQAVDESLSAQGIKDARYGLVTFGGKDSDGRAQVNAVRGEVWTSATNMKRALGGLEFTGASGTPAYDALVAAAGYDFQPEAARLVVLVAESDQVASFLSSVDLANVDHLLKSNGVVLSVLSDYRALRKSGGAKSALVGLTGDGQPISGKGGPWAGGDDEVVPLPRGDYVKLVRSTNGAVFSVDALRTDVDAAAVGQAIAGYAGRNVAQRKECSCVRNEHGRGKVRCRYAS</sequence>
<evidence type="ECO:0000256" key="14">
    <source>
        <dbReference type="ARBA" id="ARBA00023098"/>
    </source>
</evidence>
<feature type="signal peptide" evidence="20">
    <location>
        <begin position="1"/>
        <end position="20"/>
    </location>
</feature>
<dbReference type="CTD" id="338"/>
<evidence type="ECO:0000259" key="23">
    <source>
        <dbReference type="PROSITE" id="PS51233"/>
    </source>
</evidence>
<dbReference type="GO" id="GO:0005737">
    <property type="term" value="C:cytoplasm"/>
    <property type="evidence" value="ECO:0007669"/>
    <property type="project" value="UniProtKB-SubCell"/>
</dbReference>
<dbReference type="Gene3D" id="1.25.10.20">
    <property type="entry name" value="Vitellinogen, superhelical"/>
    <property type="match status" value="1"/>
</dbReference>
<dbReference type="Gene3D" id="3.40.50.410">
    <property type="entry name" value="von Willebrand factor, type A domain"/>
    <property type="match status" value="1"/>
</dbReference>
<evidence type="ECO:0000256" key="11">
    <source>
        <dbReference type="ARBA" id="ARBA00022710"/>
    </source>
</evidence>
<evidence type="ECO:0000256" key="3">
    <source>
        <dbReference type="ARBA" id="ARBA00004613"/>
    </source>
</evidence>
<evidence type="ECO:0000256" key="18">
    <source>
        <dbReference type="ARBA" id="ARBA00023313"/>
    </source>
</evidence>
<dbReference type="GO" id="GO:0042627">
    <property type="term" value="C:chylomicron"/>
    <property type="evidence" value="ECO:0007669"/>
    <property type="project" value="UniProtKB-KW"/>
</dbReference>
<evidence type="ECO:0000256" key="19">
    <source>
        <dbReference type="PROSITE-ProRule" id="PRU00557"/>
    </source>
</evidence>
<dbReference type="CDD" id="cd00198">
    <property type="entry name" value="vWFA"/>
    <property type="match status" value="1"/>
</dbReference>
<keyword evidence="9" id="KW-0358">Heparin-binding</keyword>
<evidence type="ECO:0000256" key="9">
    <source>
        <dbReference type="ARBA" id="ARBA00022674"/>
    </source>
</evidence>
<dbReference type="GO" id="GO:0034362">
    <property type="term" value="C:low-density lipoprotein particle"/>
    <property type="evidence" value="ECO:0007669"/>
    <property type="project" value="UniProtKB-KW"/>
</dbReference>
<dbReference type="InterPro" id="IPR001747">
    <property type="entry name" value="Vitellogenin_N"/>
</dbReference>
<dbReference type="Pfam" id="PF06448">
    <property type="entry name" value="DUF1081"/>
    <property type="match status" value="1"/>
</dbReference>
<keyword evidence="14" id="KW-0443">Lipid metabolism</keyword>
<comment type="subcellular location">
    <subcellularLocation>
        <location evidence="1">Cytoplasm</location>
    </subcellularLocation>
    <subcellularLocation>
        <location evidence="2">Lipid droplet</location>
    </subcellularLocation>
    <subcellularLocation>
        <location evidence="3">Secreted</location>
    </subcellularLocation>
</comment>
<keyword evidence="7" id="KW-0964">Secreted</keyword>
<dbReference type="GO" id="GO:0008203">
    <property type="term" value="P:cholesterol metabolic process"/>
    <property type="evidence" value="ECO:0007669"/>
    <property type="project" value="UniProtKB-KW"/>
</dbReference>
<dbReference type="PROSITE" id="PS51233">
    <property type="entry name" value="VWFD"/>
    <property type="match status" value="1"/>
</dbReference>
<keyword evidence="17" id="KW-0753">Steroid metabolism</keyword>
<evidence type="ECO:0000313" key="25">
    <source>
        <dbReference type="RefSeq" id="XP_032815375.1"/>
    </source>
</evidence>
<evidence type="ECO:0000256" key="6">
    <source>
        <dbReference type="ARBA" id="ARBA00022513"/>
    </source>
</evidence>
<comment type="caution">
    <text evidence="19">Lacks conserved residue(s) required for the propagation of feature annotation.</text>
</comment>
<evidence type="ECO:0000256" key="10">
    <source>
        <dbReference type="ARBA" id="ARBA00022677"/>
    </source>
</evidence>
<dbReference type="PROSITE" id="PS51211">
    <property type="entry name" value="VITELLOGENIN"/>
    <property type="match status" value="1"/>
</dbReference>
<keyword evidence="19" id="KW-1015">Disulfide bond</keyword>
<dbReference type="GO" id="GO:0005811">
    <property type="term" value="C:lipid droplet"/>
    <property type="evidence" value="ECO:0007669"/>
    <property type="project" value="UniProtKB-SubCell"/>
</dbReference>
<dbReference type="Pfam" id="PF09172">
    <property type="entry name" value="Vit_open_b-sht"/>
    <property type="match status" value="1"/>
</dbReference>
<keyword evidence="4" id="KW-0813">Transport</keyword>
<keyword evidence="24" id="KW-1185">Reference proteome</keyword>
<keyword evidence="10" id="KW-0551">Lipid droplet</keyword>
<dbReference type="SMART" id="SM00638">
    <property type="entry name" value="LPD_N"/>
    <property type="match status" value="1"/>
</dbReference>
<keyword evidence="11" id="KW-0427">LDL</keyword>
<feature type="domain" description="VWFA" evidence="21">
    <location>
        <begin position="5112"/>
        <end position="5252"/>
    </location>
</feature>
<dbReference type="Proteomes" id="UP001318040">
    <property type="component" value="Chromosome 23"/>
</dbReference>
<dbReference type="InterPro" id="IPR015819">
    <property type="entry name" value="Lipid_transp_b-sht_shell"/>
</dbReference>
<evidence type="ECO:0000256" key="15">
    <source>
        <dbReference type="ARBA" id="ARBA00023166"/>
    </source>
</evidence>
<keyword evidence="5" id="KW-0963">Cytoplasm</keyword>
<dbReference type="InterPro" id="IPR001846">
    <property type="entry name" value="VWF_type-D"/>
</dbReference>
<keyword evidence="6" id="KW-0162">Chylomicron</keyword>
<dbReference type="PANTHER" id="PTHR13769:SF1">
    <property type="entry name" value="APOLIPOPROTEIN B-100"/>
    <property type="match status" value="1"/>
</dbReference>
<dbReference type="RefSeq" id="XP_032815375.1">
    <property type="nucleotide sequence ID" value="XM_032959484.1"/>
</dbReference>
<name>A0AAJ7WZ54_PETMA</name>
<evidence type="ECO:0000259" key="21">
    <source>
        <dbReference type="PROSITE" id="PS50234"/>
    </source>
</evidence>
<dbReference type="InterPro" id="IPR052418">
    <property type="entry name" value="Apolipoprotein_B"/>
</dbReference>
<keyword evidence="18" id="KW-0850">VLDL</keyword>
<evidence type="ECO:0000256" key="1">
    <source>
        <dbReference type="ARBA" id="ARBA00004496"/>
    </source>
</evidence>